<feature type="transmembrane region" description="Helical" evidence="1">
    <location>
        <begin position="69"/>
        <end position="89"/>
    </location>
</feature>
<gene>
    <name evidence="2" type="ORF">SARC_01266</name>
</gene>
<dbReference type="RefSeq" id="XP_014160487.1">
    <property type="nucleotide sequence ID" value="XM_014305012.1"/>
</dbReference>
<organism evidence="2 3">
    <name type="scientific">Sphaeroforma arctica JP610</name>
    <dbReference type="NCBI Taxonomy" id="667725"/>
    <lineage>
        <taxon>Eukaryota</taxon>
        <taxon>Ichthyosporea</taxon>
        <taxon>Ichthyophonida</taxon>
        <taxon>Sphaeroforma</taxon>
    </lineage>
</organism>
<dbReference type="EMBL" id="KQ241645">
    <property type="protein sequence ID" value="KNC86585.1"/>
    <property type="molecule type" value="Genomic_DNA"/>
</dbReference>
<reference evidence="2 3" key="1">
    <citation type="submission" date="2011-02" db="EMBL/GenBank/DDBJ databases">
        <title>The Genome Sequence of Sphaeroforma arctica JP610.</title>
        <authorList>
            <consortium name="The Broad Institute Genome Sequencing Platform"/>
            <person name="Russ C."/>
            <person name="Cuomo C."/>
            <person name="Young S.K."/>
            <person name="Zeng Q."/>
            <person name="Gargeya S."/>
            <person name="Alvarado L."/>
            <person name="Berlin A."/>
            <person name="Chapman S.B."/>
            <person name="Chen Z."/>
            <person name="Freedman E."/>
            <person name="Gellesch M."/>
            <person name="Goldberg J."/>
            <person name="Griggs A."/>
            <person name="Gujja S."/>
            <person name="Heilman E."/>
            <person name="Heiman D."/>
            <person name="Howarth C."/>
            <person name="Mehta T."/>
            <person name="Neiman D."/>
            <person name="Pearson M."/>
            <person name="Roberts A."/>
            <person name="Saif S."/>
            <person name="Shea T."/>
            <person name="Shenoy N."/>
            <person name="Sisk P."/>
            <person name="Stolte C."/>
            <person name="Sykes S."/>
            <person name="White J."/>
            <person name="Yandava C."/>
            <person name="Burger G."/>
            <person name="Gray M.W."/>
            <person name="Holland P.W.H."/>
            <person name="King N."/>
            <person name="Lang F.B.F."/>
            <person name="Roger A.J."/>
            <person name="Ruiz-Trillo I."/>
            <person name="Haas B."/>
            <person name="Nusbaum C."/>
            <person name="Birren B."/>
        </authorList>
    </citation>
    <scope>NUCLEOTIDE SEQUENCE [LARGE SCALE GENOMIC DNA]</scope>
    <source>
        <strain evidence="2 3">JP610</strain>
    </source>
</reference>
<dbReference type="OrthoDB" id="17800at2759"/>
<accession>A0A0L0GC76</accession>
<keyword evidence="3" id="KW-1185">Reference proteome</keyword>
<feature type="transmembrane region" description="Helical" evidence="1">
    <location>
        <begin position="101"/>
        <end position="121"/>
    </location>
</feature>
<protein>
    <submittedName>
        <fullName evidence="2">Uncharacterized protein</fullName>
    </submittedName>
</protein>
<evidence type="ECO:0000313" key="2">
    <source>
        <dbReference type="EMBL" id="KNC86585.1"/>
    </source>
</evidence>
<evidence type="ECO:0000313" key="3">
    <source>
        <dbReference type="Proteomes" id="UP000054560"/>
    </source>
</evidence>
<sequence length="155" mass="17254">MAETDAIFGGDDLPRSSRFDSFILGGEQLWSAESKQEKMINYAMLIAFCVCAALLGTCAWLGGHLFRNLLLALPLVGSTVSHIILLKWYRMGELDPQVKQVLVIEAVLFLVITLASLLMFFTHDDCHVWPDCRLQPGSECLDMRTMNCVPCASAR</sequence>
<dbReference type="AlphaFoldDB" id="A0A0L0GC76"/>
<proteinExistence type="predicted"/>
<name>A0A0L0GC76_9EUKA</name>
<feature type="transmembrane region" description="Helical" evidence="1">
    <location>
        <begin position="42"/>
        <end position="63"/>
    </location>
</feature>
<dbReference type="Proteomes" id="UP000054560">
    <property type="component" value="Unassembled WGS sequence"/>
</dbReference>
<keyword evidence="1" id="KW-1133">Transmembrane helix</keyword>
<keyword evidence="1" id="KW-0812">Transmembrane</keyword>
<keyword evidence="1" id="KW-0472">Membrane</keyword>
<evidence type="ECO:0000256" key="1">
    <source>
        <dbReference type="SAM" id="Phobius"/>
    </source>
</evidence>
<dbReference type="GeneID" id="25901770"/>